<name>A0A0F9IUV2_9ZZZZ</name>
<protein>
    <submittedName>
        <fullName evidence="1">Uncharacterized protein</fullName>
    </submittedName>
</protein>
<evidence type="ECO:0000313" key="1">
    <source>
        <dbReference type="EMBL" id="KKM61108.1"/>
    </source>
</evidence>
<organism evidence="1">
    <name type="scientific">marine sediment metagenome</name>
    <dbReference type="NCBI Taxonomy" id="412755"/>
    <lineage>
        <taxon>unclassified sequences</taxon>
        <taxon>metagenomes</taxon>
        <taxon>ecological metagenomes</taxon>
    </lineage>
</organism>
<sequence>AAKQSAEDLRERLGLEHEVADLKGQVAAGVLLIAAQGGQIQRLYEALQKLSAGQRRGAGEVLGGIRFPTTQGQPILGGRAIHSPEYWEDEKAKIKARLDSLSEGDENAP</sequence>
<reference evidence="1" key="1">
    <citation type="journal article" date="2015" name="Nature">
        <title>Complex archaea that bridge the gap between prokaryotes and eukaryotes.</title>
        <authorList>
            <person name="Spang A."/>
            <person name="Saw J.H."/>
            <person name="Jorgensen S.L."/>
            <person name="Zaremba-Niedzwiedzka K."/>
            <person name="Martijn J."/>
            <person name="Lind A.E."/>
            <person name="van Eijk R."/>
            <person name="Schleper C."/>
            <person name="Guy L."/>
            <person name="Ettema T.J."/>
        </authorList>
    </citation>
    <scope>NUCLEOTIDE SEQUENCE</scope>
</reference>
<gene>
    <name evidence="1" type="ORF">LCGC14_1534930</name>
</gene>
<proteinExistence type="predicted"/>
<feature type="non-terminal residue" evidence="1">
    <location>
        <position position="1"/>
    </location>
</feature>
<dbReference type="AlphaFoldDB" id="A0A0F9IUV2"/>
<dbReference type="EMBL" id="LAZR01011550">
    <property type="protein sequence ID" value="KKM61108.1"/>
    <property type="molecule type" value="Genomic_DNA"/>
</dbReference>
<comment type="caution">
    <text evidence="1">The sequence shown here is derived from an EMBL/GenBank/DDBJ whole genome shotgun (WGS) entry which is preliminary data.</text>
</comment>
<accession>A0A0F9IUV2</accession>